<dbReference type="PANTHER" id="PTHR43014">
    <property type="entry name" value="MERCURIC REDUCTASE"/>
    <property type="match status" value="1"/>
</dbReference>
<dbReference type="InterPro" id="IPR006121">
    <property type="entry name" value="HMA_dom"/>
</dbReference>
<keyword evidence="7 16" id="KW-0479">Metal-binding</keyword>
<dbReference type="SUPFAM" id="SSF55424">
    <property type="entry name" value="FAD/NAD-linked reductases, dimerisation (C-terminal) domain"/>
    <property type="match status" value="1"/>
</dbReference>
<evidence type="ECO:0000256" key="10">
    <source>
        <dbReference type="ARBA" id="ARBA00022914"/>
    </source>
</evidence>
<dbReference type="NCBIfam" id="TIGR02053">
    <property type="entry name" value="MerA"/>
    <property type="match status" value="1"/>
</dbReference>
<protein>
    <recommendedName>
        <fullName evidence="4 16">Mercuric reductase</fullName>
        <ecNumber evidence="3 16">1.16.1.1</ecNumber>
    </recommendedName>
    <alternativeName>
        <fullName evidence="14 16">Hg(II) reductase</fullName>
    </alternativeName>
</protein>
<keyword evidence="13" id="KW-0676">Redox-active center</keyword>
<gene>
    <name evidence="19" type="primary">merA</name>
    <name evidence="21" type="ORF">BAE27_12390</name>
</gene>
<accession>A0A1E7YKF8</accession>
<dbReference type="Proteomes" id="UP000175616">
    <property type="component" value="Unassembled WGS sequence"/>
</dbReference>
<reference evidence="21 22" key="1">
    <citation type="submission" date="2016-06" db="EMBL/GenBank/DDBJ databases">
        <title>Gene turnover analysis identifies the evolutionary adaptation of the extremophile Acidithiobacillus caldus.</title>
        <authorList>
            <person name="Zhang X."/>
        </authorList>
    </citation>
    <scope>NUCLEOTIDE SEQUENCE [LARGE SCALE GENOMIC DNA]</scope>
    <source>
        <strain evidence="21 22">DX</strain>
    </source>
</reference>
<dbReference type="Gene3D" id="3.50.50.60">
    <property type="entry name" value="FAD/NAD(P)-binding domain"/>
    <property type="match status" value="2"/>
</dbReference>
<feature type="disulfide bond" description="Redox-active" evidence="18">
    <location>
        <begin position="130"/>
        <end position="135"/>
    </location>
</feature>
<dbReference type="EC" id="1.16.1.1" evidence="3 16"/>
<dbReference type="RefSeq" id="WP_014002600.1">
    <property type="nucleotide sequence ID" value="NZ_CP026328.2"/>
</dbReference>
<evidence type="ECO:0000256" key="17">
    <source>
        <dbReference type="PIRSR" id="PIRSR000350-3"/>
    </source>
</evidence>
<dbReference type="PIRSF" id="PIRSF000350">
    <property type="entry name" value="Mercury_reductase_MerA"/>
    <property type="match status" value="1"/>
</dbReference>
<comment type="cofactor">
    <cofactor evidence="16 17 19">
        <name>FAD</name>
        <dbReference type="ChEBI" id="CHEBI:57692"/>
    </cofactor>
    <text evidence="16 17 19">Binds 1 FAD per subunit.</text>
</comment>
<keyword evidence="9 16" id="KW-0521">NADP</keyword>
<feature type="binding site" evidence="17">
    <location>
        <position position="396"/>
    </location>
    <ligand>
        <name>FAD</name>
        <dbReference type="ChEBI" id="CHEBI:57692"/>
    </ligand>
</feature>
<evidence type="ECO:0000256" key="1">
    <source>
        <dbReference type="ARBA" id="ARBA00007532"/>
    </source>
</evidence>
<sequence>MTKNIALDILGMTCEHCAVTVQKALRNVPGVQDARVSFSQGQANIDLAVDVPTRDLIAAVNLVGYGAVAPGESGPKMGQIPTGAQPRSSSDGMRIVIIGSGSAAFAAAIRAVEEGARVTMIEKGTLGGTCVNIGCVPSKILIRAAQMAHEQRAHPFEGLAHATPAVDRTALVAQQQHRVEELRQEKYANVLTAYPAITFLQGTARFVDSHSVAVQSADGTEQTVQGDRFLIAVGARPHVPGIPGIAQTPYWTSTEALVATELPQHLIVLGGSVVAVEMAQAFRRLGAQVTVLARSTLLSREDPALGEGLKAAFEAEGIRVLLHTTPKSVRYERDTFLVETATETLRGDRLLVATGRTPNTDQLGLETIGVITADSGAIVVDDHMQTSVSHIFAAGDCTTLPQFVYVAAAGGTRAAINMMGGDAVLDLQTMPAVVFTDPQVATVGLDARSAERLGIRAISRTLTLDNVPRALANFDTRGFITLVVEEATGKLLGAQVLAAEGGEIIQAAALALRGGLRYQDLADQLFPYLTMVEGLKLCAQTFTKDVKQLSCCAG</sequence>
<dbReference type="OMA" id="AGIRCEC"/>
<evidence type="ECO:0000259" key="20">
    <source>
        <dbReference type="PROSITE" id="PS50846"/>
    </source>
</evidence>
<dbReference type="Pfam" id="PF02852">
    <property type="entry name" value="Pyr_redox_dim"/>
    <property type="match status" value="1"/>
</dbReference>
<keyword evidence="5 16" id="KW-0475">Mercuric resistance</keyword>
<feature type="binding site" evidence="17">
    <location>
        <begin position="270"/>
        <end position="277"/>
    </location>
    <ligand>
        <name>NAD(+)</name>
        <dbReference type="ChEBI" id="CHEBI:57540"/>
    </ligand>
</feature>
<dbReference type="SUPFAM" id="SSF51905">
    <property type="entry name" value="FAD/NAD(P)-binding domain"/>
    <property type="match status" value="1"/>
</dbReference>
<dbReference type="InterPro" id="IPR004099">
    <property type="entry name" value="Pyr_nucl-diS_OxRdtase_dimer"/>
</dbReference>
<dbReference type="Pfam" id="PF07992">
    <property type="entry name" value="Pyr_redox_2"/>
    <property type="match status" value="1"/>
</dbReference>
<name>A0A1E7YKF8_9PROT</name>
<keyword evidence="10 16" id="KW-0476">Mercury</keyword>
<dbReference type="GO" id="GO:0003955">
    <property type="term" value="F:NAD(P)H dehydrogenase (quinone) activity"/>
    <property type="evidence" value="ECO:0007669"/>
    <property type="project" value="TreeGrafter"/>
</dbReference>
<proteinExistence type="inferred from homology"/>
<evidence type="ECO:0000256" key="14">
    <source>
        <dbReference type="ARBA" id="ARBA00031725"/>
    </source>
</evidence>
<dbReference type="GO" id="GO:0016152">
    <property type="term" value="F:mercury (II) reductase (NADP+) activity"/>
    <property type="evidence" value="ECO:0007669"/>
    <property type="project" value="UniProtKB-UniRule"/>
</dbReference>
<comment type="similarity">
    <text evidence="1 16 19">Belongs to the class-I pyridine nucleotide-disulfide oxidoreductase family.</text>
</comment>
<evidence type="ECO:0000256" key="15">
    <source>
        <dbReference type="ARBA" id="ARBA00048984"/>
    </source>
</evidence>
<dbReference type="Gene3D" id="3.30.70.100">
    <property type="match status" value="1"/>
</dbReference>
<evidence type="ECO:0000313" key="21">
    <source>
        <dbReference type="EMBL" id="OFC29975.1"/>
    </source>
</evidence>
<dbReference type="InterPro" id="IPR036188">
    <property type="entry name" value="FAD/NAD-bd_sf"/>
</dbReference>
<dbReference type="InterPro" id="IPR017969">
    <property type="entry name" value="Heavy-metal-associated_CS"/>
</dbReference>
<keyword evidence="17" id="KW-0520">NAD</keyword>
<dbReference type="AlphaFoldDB" id="A0A1E7YKF8"/>
<feature type="binding site" evidence="17">
    <location>
        <position position="355"/>
    </location>
    <ligand>
        <name>NAD(+)</name>
        <dbReference type="ChEBI" id="CHEBI:57540"/>
    </ligand>
</feature>
<dbReference type="InterPro" id="IPR021179">
    <property type="entry name" value="Mercury_reductase_MerA"/>
</dbReference>
<evidence type="ECO:0000256" key="7">
    <source>
        <dbReference type="ARBA" id="ARBA00022723"/>
    </source>
</evidence>
<evidence type="ECO:0000256" key="16">
    <source>
        <dbReference type="PIRNR" id="PIRNR000350"/>
    </source>
</evidence>
<dbReference type="PROSITE" id="PS01047">
    <property type="entry name" value="HMA_1"/>
    <property type="match status" value="1"/>
</dbReference>
<dbReference type="SUPFAM" id="SSF55008">
    <property type="entry name" value="HMA, heavy metal-associated domain"/>
    <property type="match status" value="1"/>
</dbReference>
<evidence type="ECO:0000256" key="5">
    <source>
        <dbReference type="ARBA" id="ARBA00022466"/>
    </source>
</evidence>
<comment type="function">
    <text evidence="16">Resistance to Hg(2+) in bacteria appears to be governed by a specialized system which includes mercuric reductase. MerA protein is responsible for volatilizing mercury as Hg(0).</text>
</comment>
<dbReference type="PATRIC" id="fig|33059.14.peg.3077"/>
<dbReference type="PROSITE" id="PS00076">
    <property type="entry name" value="PYRIDINE_REDOX_1"/>
    <property type="match status" value="1"/>
</dbReference>
<evidence type="ECO:0000256" key="9">
    <source>
        <dbReference type="ARBA" id="ARBA00022857"/>
    </source>
</evidence>
<dbReference type="Gene3D" id="3.30.390.30">
    <property type="match status" value="1"/>
</dbReference>
<dbReference type="PROSITE" id="PS50846">
    <property type="entry name" value="HMA_2"/>
    <property type="match status" value="1"/>
</dbReference>
<evidence type="ECO:0000256" key="6">
    <source>
        <dbReference type="ARBA" id="ARBA00022630"/>
    </source>
</evidence>
<keyword evidence="6 16" id="KW-0285">Flavoprotein</keyword>
<comment type="caution">
    <text evidence="21">The sequence shown here is derived from an EMBL/GenBank/DDBJ whole genome shotgun (WGS) entry which is preliminary data.</text>
</comment>
<dbReference type="GO" id="GO:0050660">
    <property type="term" value="F:flavin adenine dinucleotide binding"/>
    <property type="evidence" value="ECO:0007669"/>
    <property type="project" value="UniProtKB-UniRule"/>
</dbReference>
<dbReference type="NCBIfam" id="NF010311">
    <property type="entry name" value="PRK13748.1"/>
    <property type="match status" value="1"/>
</dbReference>
<keyword evidence="11 16" id="KW-0560">Oxidoreductase</keyword>
<dbReference type="EMBL" id="LZYE01000348">
    <property type="protein sequence ID" value="OFC29975.1"/>
    <property type="molecule type" value="Genomic_DNA"/>
</dbReference>
<dbReference type="PANTHER" id="PTHR43014:SF2">
    <property type="entry name" value="MERCURIC REDUCTASE"/>
    <property type="match status" value="1"/>
</dbReference>
<dbReference type="InterPro" id="IPR016156">
    <property type="entry name" value="FAD/NAD-linked_Rdtase_dimer_sf"/>
</dbReference>
<feature type="domain" description="HMA" evidence="20">
    <location>
        <begin position="3"/>
        <end position="68"/>
    </location>
</feature>
<dbReference type="FunFam" id="3.30.390.30:FF:000001">
    <property type="entry name" value="Dihydrolipoyl dehydrogenase"/>
    <property type="match status" value="1"/>
</dbReference>
<evidence type="ECO:0000256" key="8">
    <source>
        <dbReference type="ARBA" id="ARBA00022827"/>
    </source>
</evidence>
<evidence type="ECO:0000256" key="18">
    <source>
        <dbReference type="PIRSR" id="PIRSR000350-4"/>
    </source>
</evidence>
<dbReference type="Pfam" id="PF00403">
    <property type="entry name" value="HMA"/>
    <property type="match status" value="1"/>
</dbReference>
<dbReference type="GO" id="GO:0045340">
    <property type="term" value="F:mercury ion binding"/>
    <property type="evidence" value="ECO:0007669"/>
    <property type="project" value="InterPro"/>
</dbReference>
<evidence type="ECO:0000256" key="2">
    <source>
        <dbReference type="ARBA" id="ARBA00011738"/>
    </source>
</evidence>
<feature type="binding site" evidence="17">
    <location>
        <position position="139"/>
    </location>
    <ligand>
        <name>FAD</name>
        <dbReference type="ChEBI" id="CHEBI:57692"/>
    </ligand>
</feature>
<dbReference type="InterPro" id="IPR001100">
    <property type="entry name" value="Pyr_nuc-diS_OxRdtase"/>
</dbReference>
<dbReference type="CDD" id="cd00371">
    <property type="entry name" value="HMA"/>
    <property type="match status" value="1"/>
</dbReference>
<keyword evidence="12" id="KW-1015">Disulfide bond</keyword>
<comment type="subunit">
    <text evidence="2 16 19">Homodimer.</text>
</comment>
<evidence type="ECO:0000256" key="4">
    <source>
        <dbReference type="ARBA" id="ARBA00014791"/>
    </source>
</evidence>
<dbReference type="InterPro" id="IPR036163">
    <property type="entry name" value="HMA_dom_sf"/>
</dbReference>
<evidence type="ECO:0000256" key="19">
    <source>
        <dbReference type="RuleBase" id="RU361223"/>
    </source>
</evidence>
<keyword evidence="8 16" id="KW-0274">FAD</keyword>
<dbReference type="InterPro" id="IPR023753">
    <property type="entry name" value="FAD/NAD-binding_dom"/>
</dbReference>
<dbReference type="GeneID" id="92931067"/>
<evidence type="ECO:0000313" key="22">
    <source>
        <dbReference type="Proteomes" id="UP000175616"/>
    </source>
</evidence>
<evidence type="ECO:0000256" key="3">
    <source>
        <dbReference type="ARBA" id="ARBA00012661"/>
    </source>
</evidence>
<dbReference type="PRINTS" id="PR00945">
    <property type="entry name" value="HGRDTASE"/>
</dbReference>
<dbReference type="GO" id="GO:0016668">
    <property type="term" value="F:oxidoreductase activity, acting on a sulfur group of donors, NAD(P) as acceptor"/>
    <property type="evidence" value="ECO:0007669"/>
    <property type="project" value="UniProtKB-UniRule"/>
</dbReference>
<dbReference type="GO" id="GO:0050661">
    <property type="term" value="F:NADP binding"/>
    <property type="evidence" value="ECO:0007669"/>
    <property type="project" value="InterPro"/>
</dbReference>
<dbReference type="InterPro" id="IPR012999">
    <property type="entry name" value="Pyr_OxRdtase_I_AS"/>
</dbReference>
<organism evidence="21 22">
    <name type="scientific">Acidithiobacillus caldus</name>
    <dbReference type="NCBI Taxonomy" id="33059"/>
    <lineage>
        <taxon>Bacteria</taxon>
        <taxon>Pseudomonadati</taxon>
        <taxon>Pseudomonadota</taxon>
        <taxon>Acidithiobacillia</taxon>
        <taxon>Acidithiobacillales</taxon>
        <taxon>Acidithiobacillaceae</taxon>
        <taxon>Acidithiobacillus</taxon>
    </lineage>
</organism>
<evidence type="ECO:0000256" key="13">
    <source>
        <dbReference type="ARBA" id="ARBA00023284"/>
    </source>
</evidence>
<comment type="catalytic activity">
    <reaction evidence="15 16 19">
        <text>Hg + NADP(+) + H(+) = Hg(2+) + NADPH</text>
        <dbReference type="Rhea" id="RHEA:23856"/>
        <dbReference type="ChEBI" id="CHEBI:15378"/>
        <dbReference type="ChEBI" id="CHEBI:16170"/>
        <dbReference type="ChEBI" id="CHEBI:16793"/>
        <dbReference type="ChEBI" id="CHEBI:57783"/>
        <dbReference type="ChEBI" id="CHEBI:58349"/>
        <dbReference type="EC" id="1.16.1.1"/>
    </reaction>
</comment>
<keyword evidence="17" id="KW-0547">Nucleotide-binding</keyword>
<dbReference type="GO" id="GO:0050787">
    <property type="term" value="P:detoxification of mercury ion"/>
    <property type="evidence" value="ECO:0007669"/>
    <property type="project" value="InterPro"/>
</dbReference>
<evidence type="ECO:0000256" key="12">
    <source>
        <dbReference type="ARBA" id="ARBA00023157"/>
    </source>
</evidence>
<evidence type="ECO:0000256" key="11">
    <source>
        <dbReference type="ARBA" id="ARBA00023002"/>
    </source>
</evidence>